<protein>
    <submittedName>
        <fullName evidence="2">Uncharacterized protein</fullName>
    </submittedName>
</protein>
<proteinExistence type="predicted"/>
<dbReference type="EMBL" id="CAADFT010000020">
    <property type="protein sequence ID" value="VFK42639.1"/>
    <property type="molecule type" value="Genomic_DNA"/>
</dbReference>
<name>A0A450YMC3_9GAMM</name>
<feature type="compositionally biased region" description="Basic residues" evidence="1">
    <location>
        <begin position="82"/>
        <end position="94"/>
    </location>
</feature>
<gene>
    <name evidence="2" type="ORF">BECKTC1821E_GA0114239_102025</name>
</gene>
<sequence>MDSREWFLKTKWLEQDSTAEKMRDRPFRHAMAPGYRTNHILFRFSKCMSMRRGKINQWAIFPFSENSFAVVDNYERFLSRRTPTRRSRNQKRSRSIIGKVVR</sequence>
<evidence type="ECO:0000313" key="2">
    <source>
        <dbReference type="EMBL" id="VFK42639.1"/>
    </source>
</evidence>
<accession>A0A450YMC3</accession>
<dbReference type="AlphaFoldDB" id="A0A450YMC3"/>
<evidence type="ECO:0000256" key="1">
    <source>
        <dbReference type="SAM" id="MobiDB-lite"/>
    </source>
</evidence>
<feature type="region of interest" description="Disordered" evidence="1">
    <location>
        <begin position="81"/>
        <end position="102"/>
    </location>
</feature>
<organism evidence="2">
    <name type="scientific">Candidatus Kentrum sp. TC</name>
    <dbReference type="NCBI Taxonomy" id="2126339"/>
    <lineage>
        <taxon>Bacteria</taxon>
        <taxon>Pseudomonadati</taxon>
        <taxon>Pseudomonadota</taxon>
        <taxon>Gammaproteobacteria</taxon>
        <taxon>Candidatus Kentrum</taxon>
    </lineage>
</organism>
<reference evidence="2" key="1">
    <citation type="submission" date="2019-02" db="EMBL/GenBank/DDBJ databases">
        <authorList>
            <person name="Gruber-Vodicka R. H."/>
            <person name="Seah K. B. B."/>
        </authorList>
    </citation>
    <scope>NUCLEOTIDE SEQUENCE</scope>
    <source>
        <strain evidence="2">BECK_BZ125</strain>
    </source>
</reference>